<dbReference type="Pfam" id="PF05214">
    <property type="entry name" value="Baculo_p33"/>
    <property type="match status" value="1"/>
</dbReference>
<dbReference type="KEGG" id="vg:80538025"/>
<protein>
    <submittedName>
        <fullName evidence="1">P33</fullName>
    </submittedName>
</protein>
<evidence type="ECO:0000313" key="1">
    <source>
        <dbReference type="EMBL" id="QEI03678.1"/>
    </source>
</evidence>
<dbReference type="RefSeq" id="YP_010799663.1">
    <property type="nucleotide sequence ID" value="NC_076682.1"/>
</dbReference>
<dbReference type="Proteomes" id="UP000830719">
    <property type="component" value="Segment"/>
</dbReference>
<keyword evidence="2" id="KW-1185">Reference proteome</keyword>
<evidence type="ECO:0000313" key="2">
    <source>
        <dbReference type="Proteomes" id="UP000830719"/>
    </source>
</evidence>
<reference evidence="1" key="1">
    <citation type="submission" date="2019-01" db="EMBL/GenBank/DDBJ databases">
        <authorList>
            <person name="Trentin L.B."/>
            <person name="Santos E.R."/>
            <person name="Silva L.A."/>
            <person name="Sosa-Gomez D.R."/>
            <person name="Ribeiro B.M."/>
            <person name="Ardisson-Araujo D.M.P."/>
        </authorList>
    </citation>
    <scope>NUCLEOTIDE SEQUENCE</scope>
    <source>
        <strain evidence="1">VPN54</strain>
    </source>
</reference>
<sequence>MVILSPLFSRYKDSFLLFAFRHLDRMRLCRPKQLADILATEMTYLYNIACIITYKDVQEKEIEELKQWVLQLPDTFDLTQMQILFTAKTEELNLRAFQPRDYNYSFTTVWDTIHFLCIIIDDMVNDREALGYKIVTTNLSQLKAIFYNLFLQLECALCRDHYITVKGFLILQIERIEWCLNREQYGEKIVFVDEITTRNETQNVLMRHGMLYASMVFHNHINEYKYVQRKMQPPVNFDKMKWNEYKKLLDINNNTTIKN</sequence>
<gene>
    <name evidence="1" type="primary">p33</name>
</gene>
<dbReference type="EMBL" id="MK419956">
    <property type="protein sequence ID" value="QEI03678.1"/>
    <property type="molecule type" value="Genomic_DNA"/>
</dbReference>
<proteinExistence type="predicted"/>
<name>A0AAE6IRG4_9ABAC</name>
<accession>A0AAE6IRG4</accession>
<organism evidence="1 2">
    <name type="scientific">Rachiplusia nu nucleopolyhedrovirus</name>
    <dbReference type="NCBI Taxonomy" id="2605775"/>
    <lineage>
        <taxon>Viruses</taxon>
        <taxon>Viruses incertae sedis</taxon>
        <taxon>Naldaviricetes</taxon>
        <taxon>Lefavirales</taxon>
        <taxon>Baculoviridae</taxon>
        <taxon>Alphabaculovirus</taxon>
        <taxon>Alphabaculovirus ranus</taxon>
    </lineage>
</organism>
<dbReference type="InterPro" id="IPR007879">
    <property type="entry name" value="Baculo_p33"/>
</dbReference>
<dbReference type="GeneID" id="80538025"/>